<accession>A0ABY3WG80</accession>
<evidence type="ECO:0000313" key="2">
    <source>
        <dbReference type="Proteomes" id="UP000828924"/>
    </source>
</evidence>
<gene>
    <name evidence="1" type="ORF">J4032_03305</name>
</gene>
<reference evidence="1 2" key="1">
    <citation type="submission" date="2021-03" db="EMBL/GenBank/DDBJ databases">
        <title>Complete genome of Streptomyces formicae strain 1H-GS9 (DSM 100524).</title>
        <authorList>
            <person name="Atanasov K.E."/>
            <person name="Altabella T."/>
            <person name="Ferrer A."/>
        </authorList>
    </citation>
    <scope>NUCLEOTIDE SEQUENCE [LARGE SCALE GENOMIC DNA]</scope>
    <source>
        <strain evidence="1 2">1H-GS9</strain>
    </source>
</reference>
<proteinExistence type="predicted"/>
<evidence type="ECO:0000313" key="1">
    <source>
        <dbReference type="EMBL" id="UNM10661.1"/>
    </source>
</evidence>
<dbReference type="Proteomes" id="UP000828924">
    <property type="component" value="Chromosome"/>
</dbReference>
<evidence type="ECO:0008006" key="3">
    <source>
        <dbReference type="Google" id="ProtNLM"/>
    </source>
</evidence>
<sequence>MAGLPAAERKRLEDFQQQAAASLNRTLGDAAGEIRPTDLTVRMYRAQKGGNTFPVTVSVRPHDGQDGQPCPNAPAKGFTCKEAELPGGIRARVITAPVNSEKTLGTDVTFSYGRSSVWLSVGPDDDAGASSPVTGDQLLAAARDEALMDLVRYADEHPVLAKQRSVEGG</sequence>
<dbReference type="EMBL" id="CP071872">
    <property type="protein sequence ID" value="UNM10661.1"/>
    <property type="molecule type" value="Genomic_DNA"/>
</dbReference>
<organism evidence="1 2">
    <name type="scientific">Streptomyces formicae</name>
    <dbReference type="NCBI Taxonomy" id="1616117"/>
    <lineage>
        <taxon>Bacteria</taxon>
        <taxon>Bacillati</taxon>
        <taxon>Actinomycetota</taxon>
        <taxon>Actinomycetes</taxon>
        <taxon>Kitasatosporales</taxon>
        <taxon>Streptomycetaceae</taxon>
        <taxon>Streptomyces</taxon>
    </lineage>
</organism>
<keyword evidence="2" id="KW-1185">Reference proteome</keyword>
<dbReference type="RefSeq" id="WP_242329205.1">
    <property type="nucleotide sequence ID" value="NZ_CP071872.1"/>
</dbReference>
<name>A0ABY3WG80_9ACTN</name>
<protein>
    <recommendedName>
        <fullName evidence="3">Lipoprotein</fullName>
    </recommendedName>
</protein>